<gene>
    <name evidence="5" type="primary">argD</name>
    <name evidence="5" type="ordered locus">ERWE_CDS_02130</name>
</gene>
<dbReference type="HOGENOM" id="CLU_016922_10_1_5"/>
<proteinExistence type="inferred from homology"/>
<dbReference type="InterPro" id="IPR015421">
    <property type="entry name" value="PyrdxlP-dep_Trfase_major"/>
</dbReference>
<dbReference type="GO" id="GO:0042802">
    <property type="term" value="F:identical protein binding"/>
    <property type="evidence" value="ECO:0007669"/>
    <property type="project" value="TreeGrafter"/>
</dbReference>
<dbReference type="GeneID" id="33057570"/>
<evidence type="ECO:0000313" key="6">
    <source>
        <dbReference type="Proteomes" id="UP000001021"/>
    </source>
</evidence>
<name>A0A0H3M5F5_EHRRW</name>
<dbReference type="PIRSF" id="PIRSF000521">
    <property type="entry name" value="Transaminase_4ab_Lys_Orn"/>
    <property type="match status" value="1"/>
</dbReference>
<evidence type="ECO:0000256" key="2">
    <source>
        <dbReference type="ARBA" id="ARBA00022576"/>
    </source>
</evidence>
<dbReference type="InterPro" id="IPR050103">
    <property type="entry name" value="Class-III_PLP-dep_AT"/>
</dbReference>
<keyword evidence="3 4" id="KW-0663">Pyridoxal phosphate</keyword>
<evidence type="ECO:0000256" key="1">
    <source>
        <dbReference type="ARBA" id="ARBA00001933"/>
    </source>
</evidence>
<dbReference type="GO" id="GO:0008483">
    <property type="term" value="F:transaminase activity"/>
    <property type="evidence" value="ECO:0007669"/>
    <property type="project" value="UniProtKB-KW"/>
</dbReference>
<dbReference type="PANTHER" id="PTHR11986:SF113">
    <property type="entry name" value="SUCCINYLORNITHINE TRANSAMINASE"/>
    <property type="match status" value="1"/>
</dbReference>
<protein>
    <submittedName>
        <fullName evidence="5">Acetylornithine aminotransferase</fullName>
    </submittedName>
</protein>
<reference evidence="5 6" key="1">
    <citation type="journal article" date="2006" name="J. Bacteriol.">
        <title>Comparative genomic analysis of three strains of Ehrlichia ruminantium reveals an active process of genome size plasticity.</title>
        <authorList>
            <person name="Frutos R."/>
            <person name="Viari A."/>
            <person name="Ferraz C."/>
            <person name="Morgat A."/>
            <person name="Eychenie S."/>
            <person name="Kandassami Y."/>
            <person name="Chantal I."/>
            <person name="Bensaid A."/>
            <person name="Coissac E."/>
            <person name="Vachiery N."/>
            <person name="Demaille J."/>
            <person name="Martinez D."/>
        </authorList>
    </citation>
    <scope>NUCLEOTIDE SEQUENCE [LARGE SCALE GENOMIC DNA]</scope>
    <source>
        <strain evidence="5 6">Welgevonden</strain>
    </source>
</reference>
<dbReference type="CDD" id="cd00610">
    <property type="entry name" value="OAT_like"/>
    <property type="match status" value="1"/>
</dbReference>
<dbReference type="InterPro" id="IPR005814">
    <property type="entry name" value="Aminotrans_3"/>
</dbReference>
<dbReference type="GO" id="GO:0006526">
    <property type="term" value="P:L-arginine biosynthetic process"/>
    <property type="evidence" value="ECO:0007669"/>
    <property type="project" value="UniProtKB-ARBA"/>
</dbReference>
<dbReference type="PANTHER" id="PTHR11986">
    <property type="entry name" value="AMINOTRANSFERASE CLASS III"/>
    <property type="match status" value="1"/>
</dbReference>
<evidence type="ECO:0000256" key="4">
    <source>
        <dbReference type="RuleBase" id="RU003560"/>
    </source>
</evidence>
<comment type="similarity">
    <text evidence="4">Belongs to the class-III pyridoxal-phosphate-dependent aminotransferase family.</text>
</comment>
<dbReference type="InterPro" id="IPR015422">
    <property type="entry name" value="PyrdxlP-dep_Trfase_small"/>
</dbReference>
<dbReference type="AlphaFoldDB" id="A0A0H3M5F5"/>
<dbReference type="KEGG" id="erw:ERWE_CDS_02130"/>
<evidence type="ECO:0000256" key="3">
    <source>
        <dbReference type="ARBA" id="ARBA00022898"/>
    </source>
</evidence>
<dbReference type="eggNOG" id="COG4992">
    <property type="taxonomic scope" value="Bacteria"/>
</dbReference>
<keyword evidence="2 5" id="KW-0808">Transferase</keyword>
<dbReference type="InterPro" id="IPR004636">
    <property type="entry name" value="AcOrn/SuccOrn_fam"/>
</dbReference>
<dbReference type="RefSeq" id="WP_011154897.1">
    <property type="nucleotide sequence ID" value="NC_005295.2"/>
</dbReference>
<evidence type="ECO:0000313" key="5">
    <source>
        <dbReference type="EMBL" id="CAI26707.1"/>
    </source>
</evidence>
<dbReference type="NCBIfam" id="TIGR00707">
    <property type="entry name" value="argD"/>
    <property type="match status" value="1"/>
</dbReference>
<sequence>MHNSPILQVYDPSTVTFSHGKGVYLYGHDGKKYIDFHSGIATSSLGHAHPVLVETLKRQGEKLWHLSNLHTIPEAIKLAQKLVDISFADKVFFNNSGAESVECALKIARSYQCGKGNTQRYRFITLRRSFHGRTYTACSANEPNNFSPLLKPYVEWFDSAEPDINSIKNALTENTGAILIEPIQGEGGINVLDASFIKELRTICDQNDILLIFDCVQCGAGRTGKFFAHEHINVTPDICTLAKGLGGGFPVSACLSTNNASQFMTPGMHGSTFGGNPLATTIAGAVVDEILKDGFLENVTKNGQYLHKKLEDLSNKFSVIEQIKGKGLLIGVKVNTDSRALMKDLLNYGLLLSTASGNVLRIMPPLIITQQEIDEGISLLESYLQENKNKL</sequence>
<keyword evidence="6" id="KW-1185">Reference proteome</keyword>
<dbReference type="InterPro" id="IPR015424">
    <property type="entry name" value="PyrdxlP-dep_Trfase"/>
</dbReference>
<dbReference type="Pfam" id="PF00202">
    <property type="entry name" value="Aminotran_3"/>
    <property type="match status" value="1"/>
</dbReference>
<comment type="cofactor">
    <cofactor evidence="1">
        <name>pyridoxal 5'-phosphate</name>
        <dbReference type="ChEBI" id="CHEBI:597326"/>
    </cofactor>
</comment>
<dbReference type="Proteomes" id="UP000001021">
    <property type="component" value="Chromosome"/>
</dbReference>
<dbReference type="Gene3D" id="3.40.640.10">
    <property type="entry name" value="Type I PLP-dependent aspartate aminotransferase-like (Major domain)"/>
    <property type="match status" value="1"/>
</dbReference>
<dbReference type="Gene3D" id="3.90.1150.10">
    <property type="entry name" value="Aspartate Aminotransferase, domain 1"/>
    <property type="match status" value="1"/>
</dbReference>
<dbReference type="FunFam" id="3.40.640.10:FF:000100">
    <property type="entry name" value="Putative acetylornithine aminotransferase"/>
    <property type="match status" value="1"/>
</dbReference>
<accession>A0A0H3M5F5</accession>
<organism evidence="5 6">
    <name type="scientific">Ehrlichia ruminantium (strain Welgevonden)</name>
    <dbReference type="NCBI Taxonomy" id="254945"/>
    <lineage>
        <taxon>Bacteria</taxon>
        <taxon>Pseudomonadati</taxon>
        <taxon>Pseudomonadota</taxon>
        <taxon>Alphaproteobacteria</taxon>
        <taxon>Rickettsiales</taxon>
        <taxon>Anaplasmataceae</taxon>
        <taxon>Ehrlichia</taxon>
    </lineage>
</organism>
<dbReference type="NCBIfam" id="NF002325">
    <property type="entry name" value="PRK01278.1"/>
    <property type="match status" value="1"/>
</dbReference>
<keyword evidence="2 5" id="KW-0032">Aminotransferase</keyword>
<dbReference type="SUPFAM" id="SSF53383">
    <property type="entry name" value="PLP-dependent transferases"/>
    <property type="match status" value="1"/>
</dbReference>
<dbReference type="KEGG" id="eru:Erum2110"/>
<dbReference type="EMBL" id="CR925678">
    <property type="protein sequence ID" value="CAI26707.1"/>
    <property type="molecule type" value="Genomic_DNA"/>
</dbReference>
<dbReference type="GO" id="GO:0030170">
    <property type="term" value="F:pyridoxal phosphate binding"/>
    <property type="evidence" value="ECO:0007669"/>
    <property type="project" value="InterPro"/>
</dbReference>